<dbReference type="SUPFAM" id="SSF53850">
    <property type="entry name" value="Periplasmic binding protein-like II"/>
    <property type="match status" value="1"/>
</dbReference>
<keyword evidence="2" id="KW-0805">Transcription regulation</keyword>
<dbReference type="InterPro" id="IPR005119">
    <property type="entry name" value="LysR_subst-bd"/>
</dbReference>
<dbReference type="EMBL" id="UOEJ01000224">
    <property type="protein sequence ID" value="VAW05963.1"/>
    <property type="molecule type" value="Genomic_DNA"/>
</dbReference>
<dbReference type="InterPro" id="IPR036390">
    <property type="entry name" value="WH_DNA-bd_sf"/>
</dbReference>
<reference evidence="6" key="1">
    <citation type="submission" date="2018-06" db="EMBL/GenBank/DDBJ databases">
        <authorList>
            <person name="Zhirakovskaya E."/>
        </authorList>
    </citation>
    <scope>NUCLEOTIDE SEQUENCE</scope>
</reference>
<dbReference type="SUPFAM" id="SSF46785">
    <property type="entry name" value="Winged helix' DNA-binding domain"/>
    <property type="match status" value="1"/>
</dbReference>
<dbReference type="AlphaFoldDB" id="A0A3B0SP12"/>
<evidence type="ECO:0000313" key="6">
    <source>
        <dbReference type="EMBL" id="VAW05963.1"/>
    </source>
</evidence>
<dbReference type="InterPro" id="IPR036388">
    <property type="entry name" value="WH-like_DNA-bd_sf"/>
</dbReference>
<sequence>MYDWNDLRFFLELSRRGRLISAARKLHVDHTTVSRRISALENELNARLFDKSPRGYKLTDAGMRLLPYAEQMETRSNQLYQEISGKDARLSGTVRLAAPEGLSAHIIARNMGQFRKKHPDIELELMAESRRTSLSKREADIAITLARPDSGRVIAWKLCNYRLRLYATRKYLDNKPVISGVEDLNDHDFIGYIDDLIQLPELRFLEQVIKAPHVVFRSTNVMAQYNAALDGVGLSVIHCFMADQDEKLVAVLPGDIHIDREYWLVVHEDLRHVARVDAVCRFLTRLLKDHHNIMMGF</sequence>
<name>A0A3B0SP12_9ZZZZ</name>
<dbReference type="InterPro" id="IPR000847">
    <property type="entry name" value="LysR_HTH_N"/>
</dbReference>
<evidence type="ECO:0000256" key="4">
    <source>
        <dbReference type="ARBA" id="ARBA00023163"/>
    </source>
</evidence>
<dbReference type="GO" id="GO:0003700">
    <property type="term" value="F:DNA-binding transcription factor activity"/>
    <property type="evidence" value="ECO:0007669"/>
    <property type="project" value="InterPro"/>
</dbReference>
<dbReference type="Pfam" id="PF03466">
    <property type="entry name" value="LysR_substrate"/>
    <property type="match status" value="1"/>
</dbReference>
<feature type="domain" description="HTH lysR-type" evidence="5">
    <location>
        <begin position="1"/>
        <end position="59"/>
    </location>
</feature>
<comment type="similarity">
    <text evidence="1">Belongs to the LysR transcriptional regulatory family.</text>
</comment>
<keyword evidence="4" id="KW-0804">Transcription</keyword>
<dbReference type="PANTHER" id="PTHR30537:SF3">
    <property type="entry name" value="TRANSCRIPTIONAL REGULATORY PROTEIN"/>
    <property type="match status" value="1"/>
</dbReference>
<dbReference type="PANTHER" id="PTHR30537">
    <property type="entry name" value="HTH-TYPE TRANSCRIPTIONAL REGULATOR"/>
    <property type="match status" value="1"/>
</dbReference>
<protein>
    <submittedName>
        <fullName evidence="6">Transcriptional regulator, LysR family</fullName>
    </submittedName>
</protein>
<dbReference type="PROSITE" id="PS50931">
    <property type="entry name" value="HTH_LYSR"/>
    <property type="match status" value="1"/>
</dbReference>
<keyword evidence="3" id="KW-0238">DNA-binding</keyword>
<evidence type="ECO:0000256" key="3">
    <source>
        <dbReference type="ARBA" id="ARBA00023125"/>
    </source>
</evidence>
<gene>
    <name evidence="6" type="ORF">MNBD_ALPHA01-1225</name>
</gene>
<proteinExistence type="inferred from homology"/>
<evidence type="ECO:0000259" key="5">
    <source>
        <dbReference type="PROSITE" id="PS50931"/>
    </source>
</evidence>
<dbReference type="Gene3D" id="3.40.190.290">
    <property type="match status" value="1"/>
</dbReference>
<accession>A0A3B0SP12</accession>
<dbReference type="Pfam" id="PF00126">
    <property type="entry name" value="HTH_1"/>
    <property type="match status" value="1"/>
</dbReference>
<evidence type="ECO:0000256" key="2">
    <source>
        <dbReference type="ARBA" id="ARBA00023015"/>
    </source>
</evidence>
<evidence type="ECO:0000256" key="1">
    <source>
        <dbReference type="ARBA" id="ARBA00009437"/>
    </source>
</evidence>
<dbReference type="Gene3D" id="1.10.10.10">
    <property type="entry name" value="Winged helix-like DNA-binding domain superfamily/Winged helix DNA-binding domain"/>
    <property type="match status" value="1"/>
</dbReference>
<organism evidence="6">
    <name type="scientific">hydrothermal vent metagenome</name>
    <dbReference type="NCBI Taxonomy" id="652676"/>
    <lineage>
        <taxon>unclassified sequences</taxon>
        <taxon>metagenomes</taxon>
        <taxon>ecological metagenomes</taxon>
    </lineage>
</organism>
<dbReference type="GO" id="GO:0006351">
    <property type="term" value="P:DNA-templated transcription"/>
    <property type="evidence" value="ECO:0007669"/>
    <property type="project" value="TreeGrafter"/>
</dbReference>
<dbReference type="GO" id="GO:0043565">
    <property type="term" value="F:sequence-specific DNA binding"/>
    <property type="evidence" value="ECO:0007669"/>
    <property type="project" value="TreeGrafter"/>
</dbReference>
<dbReference type="InterPro" id="IPR058163">
    <property type="entry name" value="LysR-type_TF_proteobact-type"/>
</dbReference>